<keyword evidence="2" id="KW-1185">Reference proteome</keyword>
<gene>
    <name evidence="1" type="ORF">J2X06_002517</name>
</gene>
<evidence type="ECO:0000313" key="1">
    <source>
        <dbReference type="EMBL" id="MDR7135308.1"/>
    </source>
</evidence>
<reference evidence="1 2" key="1">
    <citation type="submission" date="2023-07" db="EMBL/GenBank/DDBJ databases">
        <title>Sorghum-associated microbial communities from plants grown in Nebraska, USA.</title>
        <authorList>
            <person name="Schachtman D."/>
        </authorList>
    </citation>
    <scope>NUCLEOTIDE SEQUENCE [LARGE SCALE GENOMIC DNA]</scope>
    <source>
        <strain evidence="1 2">BE198</strain>
    </source>
</reference>
<organism evidence="1 2">
    <name type="scientific">Lysobacter niastensis</name>
    <dbReference type="NCBI Taxonomy" id="380629"/>
    <lineage>
        <taxon>Bacteria</taxon>
        <taxon>Pseudomonadati</taxon>
        <taxon>Pseudomonadota</taxon>
        <taxon>Gammaproteobacteria</taxon>
        <taxon>Lysobacterales</taxon>
        <taxon>Lysobacteraceae</taxon>
        <taxon>Lysobacter</taxon>
    </lineage>
</organism>
<dbReference type="Proteomes" id="UP001251524">
    <property type="component" value="Unassembled WGS sequence"/>
</dbReference>
<protein>
    <submittedName>
        <fullName evidence="1">Uncharacterized protein</fullName>
    </submittedName>
</protein>
<evidence type="ECO:0000313" key="2">
    <source>
        <dbReference type="Proteomes" id="UP001251524"/>
    </source>
</evidence>
<accession>A0ABU1WCG6</accession>
<sequence length="83" mass="9803">MDPEQVDTISVEALQAGFHRAQHRKIGTLGFAVYSGEAFRGVDRKEWKTLLWLAFPREFAWLAEMKWLEQMRPERVIRSFAKH</sequence>
<comment type="caution">
    <text evidence="1">The sequence shown here is derived from an EMBL/GenBank/DDBJ whole genome shotgun (WGS) entry which is preliminary data.</text>
</comment>
<dbReference type="EMBL" id="JAVDVY010000002">
    <property type="protein sequence ID" value="MDR7135308.1"/>
    <property type="molecule type" value="Genomic_DNA"/>
</dbReference>
<name>A0ABU1WCG6_9GAMM</name>
<proteinExistence type="predicted"/>
<dbReference type="RefSeq" id="WP_310063665.1">
    <property type="nucleotide sequence ID" value="NZ_JAVDVY010000002.1"/>
</dbReference>